<dbReference type="PANTHER" id="PTHR34822:SF1">
    <property type="entry name" value="GRPB FAMILY PROTEIN"/>
    <property type="match status" value="1"/>
</dbReference>
<gene>
    <name evidence="2" type="ORF">WMQ36_10940</name>
</gene>
<dbReference type="Pfam" id="PF13508">
    <property type="entry name" value="Acetyltransf_7"/>
    <property type="match status" value="1"/>
</dbReference>
<dbReference type="InterPro" id="IPR000182">
    <property type="entry name" value="GNAT_dom"/>
</dbReference>
<dbReference type="Pfam" id="PF04229">
    <property type="entry name" value="GrpB"/>
    <property type="match status" value="1"/>
</dbReference>
<dbReference type="RefSeq" id="WP_008721094.1">
    <property type="nucleotide sequence ID" value="NZ_JBBMFM010000033.1"/>
</dbReference>
<dbReference type="InterPro" id="IPR007344">
    <property type="entry name" value="GrpB/CoaE"/>
</dbReference>
<feature type="domain" description="N-acetyltransferase" evidence="1">
    <location>
        <begin position="204"/>
        <end position="345"/>
    </location>
</feature>
<sequence>MERQMTELSLEELWELFPIFLTRHSEEWKGWYEEEARCLEGMLPMDRIRRLEHVGSTSVETIWAKPIIDILVEMEPGEDMGAVRTILEQNGYVCMLEKEDRLSFNKGYTPKGFAERVYHLHLRQDGDNDELYFRDYLRDYPDVAKDYEALKLGLWKQYEHDRDAYTDSKGEFVRKYTRKAKSLYGERYGKSGRGKSGYGKSRCGKWRRAAAGDADGLSRIARESEAHWGFDEAFMDTFDRKFNITREFIEKHPVFVFLKDEAPAAFWGVVTEGDGCGLEYFYIAEAYLGKGYGRQMWEHLTCWCGEHGIREMHFVTSWEAAGFYEKMGAQRDGEAVSVIDGRKIPRFCCCL</sequence>
<dbReference type="PANTHER" id="PTHR34822">
    <property type="entry name" value="GRPB DOMAIN PROTEIN (AFU_ORTHOLOGUE AFUA_1G01530)"/>
    <property type="match status" value="1"/>
</dbReference>
<dbReference type="GO" id="GO:0016746">
    <property type="term" value="F:acyltransferase activity"/>
    <property type="evidence" value="ECO:0007669"/>
    <property type="project" value="UniProtKB-KW"/>
</dbReference>
<protein>
    <submittedName>
        <fullName evidence="2">Bifunctional GrpB family protein/GNAT family N-acetyltransferase</fullName>
        <ecNumber evidence="2">2.3.1.-</ecNumber>
    </submittedName>
</protein>
<accession>A0ABV1D6W3</accession>
<dbReference type="InterPro" id="IPR043519">
    <property type="entry name" value="NT_sf"/>
</dbReference>
<evidence type="ECO:0000259" key="1">
    <source>
        <dbReference type="PROSITE" id="PS51186"/>
    </source>
</evidence>
<dbReference type="Proteomes" id="UP001454086">
    <property type="component" value="Unassembled WGS sequence"/>
</dbReference>
<evidence type="ECO:0000313" key="2">
    <source>
        <dbReference type="EMBL" id="MEQ2425491.1"/>
    </source>
</evidence>
<evidence type="ECO:0000313" key="3">
    <source>
        <dbReference type="Proteomes" id="UP001454086"/>
    </source>
</evidence>
<organism evidence="2 3">
    <name type="scientific">Enterocloster hominis</name>
    <name type="common">ex Hitch et al. 2024</name>
    <dbReference type="NCBI Taxonomy" id="1917870"/>
    <lineage>
        <taxon>Bacteria</taxon>
        <taxon>Bacillati</taxon>
        <taxon>Bacillota</taxon>
        <taxon>Clostridia</taxon>
        <taxon>Lachnospirales</taxon>
        <taxon>Lachnospiraceae</taxon>
        <taxon>Enterocloster</taxon>
    </lineage>
</organism>
<dbReference type="Gene3D" id="3.40.630.30">
    <property type="match status" value="1"/>
</dbReference>
<dbReference type="SUPFAM" id="SSF55729">
    <property type="entry name" value="Acyl-CoA N-acyltransferases (Nat)"/>
    <property type="match status" value="1"/>
</dbReference>
<proteinExistence type="predicted"/>
<dbReference type="EMBL" id="JBBMFM010000033">
    <property type="protein sequence ID" value="MEQ2425491.1"/>
    <property type="molecule type" value="Genomic_DNA"/>
</dbReference>
<dbReference type="EC" id="2.3.1.-" evidence="2"/>
<name>A0ABV1D6W3_9FIRM</name>
<keyword evidence="2" id="KW-0012">Acyltransferase</keyword>
<dbReference type="InterPro" id="IPR016181">
    <property type="entry name" value="Acyl_CoA_acyltransferase"/>
</dbReference>
<comment type="caution">
    <text evidence="2">The sequence shown here is derived from an EMBL/GenBank/DDBJ whole genome shotgun (WGS) entry which is preliminary data.</text>
</comment>
<dbReference type="PROSITE" id="PS51186">
    <property type="entry name" value="GNAT"/>
    <property type="match status" value="1"/>
</dbReference>
<reference evidence="2 3" key="1">
    <citation type="submission" date="2024-03" db="EMBL/GenBank/DDBJ databases">
        <title>Human intestinal bacterial collection.</title>
        <authorList>
            <person name="Pauvert C."/>
            <person name="Hitch T.C.A."/>
            <person name="Clavel T."/>
        </authorList>
    </citation>
    <scope>NUCLEOTIDE SEQUENCE [LARGE SCALE GENOMIC DNA]</scope>
    <source>
        <strain evidence="2 3">CLA-SR-H021</strain>
    </source>
</reference>
<keyword evidence="2" id="KW-0808">Transferase</keyword>
<dbReference type="Gene3D" id="3.30.460.10">
    <property type="entry name" value="Beta Polymerase, domain 2"/>
    <property type="match status" value="1"/>
</dbReference>
<keyword evidence="3" id="KW-1185">Reference proteome</keyword>
<dbReference type="CDD" id="cd04301">
    <property type="entry name" value="NAT_SF"/>
    <property type="match status" value="1"/>
</dbReference>
<dbReference type="SUPFAM" id="SSF81301">
    <property type="entry name" value="Nucleotidyltransferase"/>
    <property type="match status" value="1"/>
</dbReference>